<protein>
    <recommendedName>
        <fullName evidence="3">Actin-like protein N-terminal domain-containing protein</fullName>
    </recommendedName>
</protein>
<dbReference type="CDD" id="cd10227">
    <property type="entry name" value="ASKHA_NBD_ParM-like"/>
    <property type="match status" value="1"/>
</dbReference>
<dbReference type="AlphaFoldDB" id="A0A1Z4NCF7"/>
<keyword evidence="1" id="KW-0614">Plasmid</keyword>
<dbReference type="Proteomes" id="UP000218785">
    <property type="component" value="Plasmid plasmid5"/>
</dbReference>
<reference evidence="1 2" key="1">
    <citation type="submission" date="2017-06" db="EMBL/GenBank/DDBJ databases">
        <title>Genome sequencing of cyanobaciteial culture collection at National Institute for Environmental Studies (NIES).</title>
        <authorList>
            <person name="Hirose Y."/>
            <person name="Shimura Y."/>
            <person name="Fujisawa T."/>
            <person name="Nakamura Y."/>
            <person name="Kawachi M."/>
        </authorList>
    </citation>
    <scope>NUCLEOTIDE SEQUENCE [LARGE SCALE GENOMIC DNA]</scope>
    <source>
        <strain evidence="1 2">NIES-37</strain>
        <plasmid evidence="2">Plasmid5 dna</plasmid>
    </source>
</reference>
<evidence type="ECO:0000313" key="2">
    <source>
        <dbReference type="Proteomes" id="UP000218785"/>
    </source>
</evidence>
<keyword evidence="2" id="KW-1185">Reference proteome</keyword>
<evidence type="ECO:0000313" key="1">
    <source>
        <dbReference type="EMBL" id="BAZ03356.1"/>
    </source>
</evidence>
<gene>
    <name evidence="1" type="ORF">NIES37_73690</name>
</gene>
<name>A0A1Z4NCF7_9CYAN</name>
<dbReference type="KEGG" id="ttq:NIES37_73690"/>
<sequence length="432" mass="48816">MADIYLSVDVGGSQTKIIYQLAGSKKPNYLLMPPAVEEITKTKLDNYMARLGWIGSPSPDQQLWVVWDERVVVLGDFAACFDPQDRIKELKYENALWKVLGAIGLIVETSNIKVSPKKPLKVELALLLPWNEYSDRRKFEEQLRVMLAGFGVRNTPLKVNLQRFLCRPEGGGLAAVRIKQEGIDWLRSQQLGVLMFGHRNTTALYFDRGQLKLGDSPLLGFANMLDMVIEMTSGLDRERLAGAIFQARYAVLDEIYNPNYNHTRRPNWSTCAAIIALASAKDPNLRDKEVQDIDKAISVATAEYWDKLERWMSRVLPAQLDEVIIGGGAAYHVEPELEKYFNCEPKIETQSSLSRDSYGSGGTKIRTSGYKSKNYNKHFTRMIWGSGISEQVKQTFNLEKKLFGEQCTSSRLVDCFGLFDYLVGLEATNDKS</sequence>
<dbReference type="EMBL" id="AP018253">
    <property type="protein sequence ID" value="BAZ03356.1"/>
    <property type="molecule type" value="Genomic_DNA"/>
</dbReference>
<dbReference type="RefSeq" id="WP_096585721.1">
    <property type="nucleotide sequence ID" value="NZ_CAWNJS010000006.1"/>
</dbReference>
<proteinExistence type="predicted"/>
<organism evidence="1 2">
    <name type="scientific">Tolypothrix tenuis PCC 7101</name>
    <dbReference type="NCBI Taxonomy" id="231146"/>
    <lineage>
        <taxon>Bacteria</taxon>
        <taxon>Bacillati</taxon>
        <taxon>Cyanobacteriota</taxon>
        <taxon>Cyanophyceae</taxon>
        <taxon>Nostocales</taxon>
        <taxon>Tolypothrichaceae</taxon>
        <taxon>Tolypothrix</taxon>
    </lineage>
</organism>
<accession>A0A1Z4NCF7</accession>
<geneLocation type="plasmid" evidence="2">
    <name>Plasmid5 dna</name>
</geneLocation>
<evidence type="ECO:0008006" key="3">
    <source>
        <dbReference type="Google" id="ProtNLM"/>
    </source>
</evidence>